<feature type="domain" description="ABC transporter" evidence="4">
    <location>
        <begin position="2"/>
        <end position="234"/>
    </location>
</feature>
<name>A0ABS3F5Z7_9PROT</name>
<keyword evidence="3 5" id="KW-0067">ATP-binding</keyword>
<evidence type="ECO:0000259" key="4">
    <source>
        <dbReference type="PROSITE" id="PS50893"/>
    </source>
</evidence>
<dbReference type="EMBL" id="JAFLNC010000003">
    <property type="protein sequence ID" value="MBO0333935.1"/>
    <property type="molecule type" value="Genomic_DNA"/>
</dbReference>
<protein>
    <submittedName>
        <fullName evidence="5">ABC transporter ATP-binding protein</fullName>
    </submittedName>
</protein>
<dbReference type="InterPro" id="IPR051120">
    <property type="entry name" value="ABC_AA/LPS_Transport"/>
</dbReference>
<dbReference type="Gene3D" id="3.40.50.300">
    <property type="entry name" value="P-loop containing nucleotide triphosphate hydrolases"/>
    <property type="match status" value="1"/>
</dbReference>
<keyword evidence="1" id="KW-0813">Transport</keyword>
<dbReference type="InterPro" id="IPR003593">
    <property type="entry name" value="AAA+_ATPase"/>
</dbReference>
<proteinExistence type="predicted"/>
<dbReference type="InterPro" id="IPR027417">
    <property type="entry name" value="P-loop_NTPase"/>
</dbReference>
<dbReference type="GO" id="GO:0005524">
    <property type="term" value="F:ATP binding"/>
    <property type="evidence" value="ECO:0007669"/>
    <property type="project" value="UniProtKB-KW"/>
</dbReference>
<dbReference type="InterPro" id="IPR003439">
    <property type="entry name" value="ABC_transporter-like_ATP-bd"/>
</dbReference>
<dbReference type="Proteomes" id="UP000664761">
    <property type="component" value="Unassembled WGS sequence"/>
</dbReference>
<evidence type="ECO:0000313" key="5">
    <source>
        <dbReference type="EMBL" id="MBO0333935.1"/>
    </source>
</evidence>
<keyword evidence="2" id="KW-0547">Nucleotide-binding</keyword>
<dbReference type="PANTHER" id="PTHR45772">
    <property type="entry name" value="CONSERVED COMPONENT OF ABC TRANSPORTER FOR NATURAL AMINO ACIDS-RELATED"/>
    <property type="match status" value="1"/>
</dbReference>
<gene>
    <name evidence="5" type="ORF">J0X12_09930</name>
</gene>
<dbReference type="Pfam" id="PF00005">
    <property type="entry name" value="ABC_tran"/>
    <property type="match status" value="1"/>
</dbReference>
<evidence type="ECO:0000256" key="2">
    <source>
        <dbReference type="ARBA" id="ARBA00022741"/>
    </source>
</evidence>
<evidence type="ECO:0000256" key="3">
    <source>
        <dbReference type="ARBA" id="ARBA00022840"/>
    </source>
</evidence>
<accession>A0ABS3F5Z7</accession>
<organism evidence="5 6">
    <name type="scientific">Sneathiella sedimenti</name>
    <dbReference type="NCBI Taxonomy" id="2816034"/>
    <lineage>
        <taxon>Bacteria</taxon>
        <taxon>Pseudomonadati</taxon>
        <taxon>Pseudomonadota</taxon>
        <taxon>Alphaproteobacteria</taxon>
        <taxon>Sneathiellales</taxon>
        <taxon>Sneathiellaceae</taxon>
        <taxon>Sneathiella</taxon>
    </lineage>
</organism>
<dbReference type="SMART" id="SM00382">
    <property type="entry name" value="AAA"/>
    <property type="match status" value="1"/>
</dbReference>
<sequence length="238" mass="25552">MIRISDLSVHFGGVVALDNITVDIKDDIVGVIGPNGAGKTTLVNVLSGFVLPDSGTVDVEGVDLLSLAPHKRARWGLARSFQKVQTADNLTVADNIWVSLDTSASPGMKKHAALNRVLDYVGLADMADVPAHKLNPCQRRMTELARCLVASPRIVLLDEPGGGLSEMEVDKLRQVIGNIKTIFGAQVLLIDHDVELIKSVCSKTMVLDFGELIAFGPTETVLQDENVKAAYLGTEIKV</sequence>
<dbReference type="SUPFAM" id="SSF52540">
    <property type="entry name" value="P-loop containing nucleoside triphosphate hydrolases"/>
    <property type="match status" value="1"/>
</dbReference>
<reference evidence="5 6" key="1">
    <citation type="submission" date="2021-03" db="EMBL/GenBank/DDBJ databases">
        <title>Sneathiella sp. CAU 1612 isolated from Kang Won-do.</title>
        <authorList>
            <person name="Kim W."/>
        </authorList>
    </citation>
    <scope>NUCLEOTIDE SEQUENCE [LARGE SCALE GENOMIC DNA]</scope>
    <source>
        <strain evidence="5 6">CAU 1612</strain>
    </source>
</reference>
<keyword evidence="6" id="KW-1185">Reference proteome</keyword>
<evidence type="ECO:0000313" key="6">
    <source>
        <dbReference type="Proteomes" id="UP000664761"/>
    </source>
</evidence>
<evidence type="ECO:0000256" key="1">
    <source>
        <dbReference type="ARBA" id="ARBA00022448"/>
    </source>
</evidence>
<dbReference type="RefSeq" id="WP_207045038.1">
    <property type="nucleotide sequence ID" value="NZ_JAFLNC010000003.1"/>
</dbReference>
<comment type="caution">
    <text evidence="5">The sequence shown here is derived from an EMBL/GenBank/DDBJ whole genome shotgun (WGS) entry which is preliminary data.</text>
</comment>
<dbReference type="PROSITE" id="PS50893">
    <property type="entry name" value="ABC_TRANSPORTER_2"/>
    <property type="match status" value="1"/>
</dbReference>